<feature type="compositionally biased region" description="Polar residues" evidence="1">
    <location>
        <begin position="252"/>
        <end position="276"/>
    </location>
</feature>
<evidence type="ECO:0000313" key="3">
    <source>
        <dbReference type="Proteomes" id="UP001219934"/>
    </source>
</evidence>
<reference evidence="2" key="1">
    <citation type="submission" date="2022-11" db="EMBL/GenBank/DDBJ databases">
        <title>Chromosome-level genome of Pogonophryne albipinna.</title>
        <authorList>
            <person name="Jo E."/>
        </authorList>
    </citation>
    <scope>NUCLEOTIDE SEQUENCE</scope>
    <source>
        <strain evidence="2">SGF0006</strain>
        <tissue evidence="2">Muscle</tissue>
    </source>
</reference>
<feature type="compositionally biased region" description="Polar residues" evidence="1">
    <location>
        <begin position="115"/>
        <end position="135"/>
    </location>
</feature>
<feature type="region of interest" description="Disordered" evidence="1">
    <location>
        <begin position="235"/>
        <end position="276"/>
    </location>
</feature>
<dbReference type="EMBL" id="JAPTMU010000004">
    <property type="protein sequence ID" value="KAJ4944729.1"/>
    <property type="molecule type" value="Genomic_DNA"/>
</dbReference>
<dbReference type="AlphaFoldDB" id="A0AAD6BJC8"/>
<evidence type="ECO:0000256" key="1">
    <source>
        <dbReference type="SAM" id="MobiDB-lite"/>
    </source>
</evidence>
<keyword evidence="3" id="KW-1185">Reference proteome</keyword>
<name>A0AAD6BJC8_9TELE</name>
<feature type="compositionally biased region" description="Polar residues" evidence="1">
    <location>
        <begin position="89"/>
        <end position="98"/>
    </location>
</feature>
<feature type="compositionally biased region" description="Polar residues" evidence="1">
    <location>
        <begin position="192"/>
        <end position="201"/>
    </location>
</feature>
<gene>
    <name evidence="2" type="ORF">JOQ06_013269</name>
</gene>
<protein>
    <submittedName>
        <fullName evidence="2">Uncharacterized protein</fullName>
    </submittedName>
</protein>
<proteinExistence type="predicted"/>
<feature type="compositionally biased region" description="Low complexity" evidence="1">
    <location>
        <begin position="153"/>
        <end position="165"/>
    </location>
</feature>
<dbReference type="Proteomes" id="UP001219934">
    <property type="component" value="Unassembled WGS sequence"/>
</dbReference>
<feature type="compositionally biased region" description="Low complexity" evidence="1">
    <location>
        <begin position="47"/>
        <end position="58"/>
    </location>
</feature>
<feature type="compositionally biased region" description="Low complexity" evidence="1">
    <location>
        <begin position="235"/>
        <end position="251"/>
    </location>
</feature>
<evidence type="ECO:0000313" key="2">
    <source>
        <dbReference type="EMBL" id="KAJ4944729.1"/>
    </source>
</evidence>
<comment type="caution">
    <text evidence="2">The sequence shown here is derived from an EMBL/GenBank/DDBJ whole genome shotgun (WGS) entry which is preliminary data.</text>
</comment>
<sequence length="276" mass="28132">MVSVHSSELVPLGWDAVTKRHLFLQKVSSKLGPGVRQQGGGTRAEKGPSAPGSGTGPPRQGSPGFRQAQRDDLMLGEVWQSAGGGSPARHSQIQSQGESPRCCIPKPRTAAERASVSTVTSPSSCNSKPTANQLAASARRPIPPTSSKLPVKGLSTSLSSSSLGGHEISGATSKASLAAPAPTVITPEEQPSRSTLPVGTQSPAKPLPPSPAASTSTSTASLKVPTVINHNTAKAAAANQTAAKTAPAANQSLTKQTSQNHLQRSGSARLSRLNSI</sequence>
<accession>A0AAD6BJC8</accession>
<feature type="region of interest" description="Disordered" evidence="1">
    <location>
        <begin position="31"/>
        <end position="219"/>
    </location>
</feature>
<feature type="non-terminal residue" evidence="2">
    <location>
        <position position="276"/>
    </location>
</feature>
<organism evidence="2 3">
    <name type="scientific">Pogonophryne albipinna</name>
    <dbReference type="NCBI Taxonomy" id="1090488"/>
    <lineage>
        <taxon>Eukaryota</taxon>
        <taxon>Metazoa</taxon>
        <taxon>Chordata</taxon>
        <taxon>Craniata</taxon>
        <taxon>Vertebrata</taxon>
        <taxon>Euteleostomi</taxon>
        <taxon>Actinopterygii</taxon>
        <taxon>Neopterygii</taxon>
        <taxon>Teleostei</taxon>
        <taxon>Neoteleostei</taxon>
        <taxon>Acanthomorphata</taxon>
        <taxon>Eupercaria</taxon>
        <taxon>Perciformes</taxon>
        <taxon>Notothenioidei</taxon>
        <taxon>Pogonophryne</taxon>
    </lineage>
</organism>